<proteinExistence type="predicted"/>
<dbReference type="Proteomes" id="UP000681722">
    <property type="component" value="Unassembled WGS sequence"/>
</dbReference>
<dbReference type="EMBL" id="CAJOBC010151499">
    <property type="protein sequence ID" value="CAF4674422.1"/>
    <property type="molecule type" value="Genomic_DNA"/>
</dbReference>
<dbReference type="Proteomes" id="UP000663829">
    <property type="component" value="Unassembled WGS sequence"/>
</dbReference>
<reference evidence="1" key="1">
    <citation type="submission" date="2021-02" db="EMBL/GenBank/DDBJ databases">
        <authorList>
            <person name="Nowell W R."/>
        </authorList>
    </citation>
    <scope>NUCLEOTIDE SEQUENCE</scope>
</reference>
<name>A0A816GSX7_9BILA</name>
<keyword evidence="3" id="KW-1185">Reference proteome</keyword>
<sequence length="101" mass="11739">MKNNHHQTVESPSSIILDNDDKESYINRLVRQWTEPEKRSIISQRQLDKDLIVKQKSSSSSSLQLQENKLTTTNIQGVVYDPFQKYLSEINPLTFDDSTKK</sequence>
<gene>
    <name evidence="1" type="ORF">GPM918_LOCUS46550</name>
    <name evidence="2" type="ORF">SRO942_LOCUS50939</name>
</gene>
<accession>A0A816GSX7</accession>
<dbReference type="EMBL" id="CAJNOQ010065361">
    <property type="protein sequence ID" value="CAF1679052.1"/>
    <property type="molecule type" value="Genomic_DNA"/>
</dbReference>
<organism evidence="1 3">
    <name type="scientific">Didymodactylos carnosus</name>
    <dbReference type="NCBI Taxonomy" id="1234261"/>
    <lineage>
        <taxon>Eukaryota</taxon>
        <taxon>Metazoa</taxon>
        <taxon>Spiralia</taxon>
        <taxon>Gnathifera</taxon>
        <taxon>Rotifera</taxon>
        <taxon>Eurotatoria</taxon>
        <taxon>Bdelloidea</taxon>
        <taxon>Philodinida</taxon>
        <taxon>Philodinidae</taxon>
        <taxon>Didymodactylos</taxon>
    </lineage>
</organism>
<feature type="non-terminal residue" evidence="1">
    <location>
        <position position="101"/>
    </location>
</feature>
<evidence type="ECO:0000313" key="2">
    <source>
        <dbReference type="EMBL" id="CAF4674422.1"/>
    </source>
</evidence>
<evidence type="ECO:0000313" key="1">
    <source>
        <dbReference type="EMBL" id="CAF1679052.1"/>
    </source>
</evidence>
<evidence type="ECO:0000313" key="3">
    <source>
        <dbReference type="Proteomes" id="UP000663829"/>
    </source>
</evidence>
<comment type="caution">
    <text evidence="1">The sequence shown here is derived from an EMBL/GenBank/DDBJ whole genome shotgun (WGS) entry which is preliminary data.</text>
</comment>
<dbReference type="AlphaFoldDB" id="A0A816GSX7"/>
<protein>
    <submittedName>
        <fullName evidence="1">Uncharacterized protein</fullName>
    </submittedName>
</protein>